<sequence>MTLAQPNARLSFSAYGPTCSKFLHVYLYTPPILDYISSEVHPKSPPTHIQASGGPGHLSVAGCDVTKRHPDQNEKDEEGREWGTHTLGVVEEERTGVSEKQEKAEGRGAADDGMEAVASETIRSELTTREARTAIGTIHVPAGTWLTQFSLTFIISHRRASPGRTGCSVERSAPFTYRI</sequence>
<organism evidence="2 3">
    <name type="scientific">Pleurodeles waltl</name>
    <name type="common">Iberian ribbed newt</name>
    <dbReference type="NCBI Taxonomy" id="8319"/>
    <lineage>
        <taxon>Eukaryota</taxon>
        <taxon>Metazoa</taxon>
        <taxon>Chordata</taxon>
        <taxon>Craniata</taxon>
        <taxon>Vertebrata</taxon>
        <taxon>Euteleostomi</taxon>
        <taxon>Amphibia</taxon>
        <taxon>Batrachia</taxon>
        <taxon>Caudata</taxon>
        <taxon>Salamandroidea</taxon>
        <taxon>Salamandridae</taxon>
        <taxon>Pleurodelinae</taxon>
        <taxon>Pleurodeles</taxon>
    </lineage>
</organism>
<evidence type="ECO:0000313" key="3">
    <source>
        <dbReference type="Proteomes" id="UP001066276"/>
    </source>
</evidence>
<gene>
    <name evidence="2" type="ORF">NDU88_006366</name>
</gene>
<protein>
    <submittedName>
        <fullName evidence="2">Uncharacterized protein</fullName>
    </submittedName>
</protein>
<name>A0AAV7WXE3_PLEWA</name>
<reference evidence="2" key="1">
    <citation type="journal article" date="2022" name="bioRxiv">
        <title>Sequencing and chromosome-scale assembly of the giantPleurodeles waltlgenome.</title>
        <authorList>
            <person name="Brown T."/>
            <person name="Elewa A."/>
            <person name="Iarovenko S."/>
            <person name="Subramanian E."/>
            <person name="Araus A.J."/>
            <person name="Petzold A."/>
            <person name="Susuki M."/>
            <person name="Suzuki K.-i.T."/>
            <person name="Hayashi T."/>
            <person name="Toyoda A."/>
            <person name="Oliveira C."/>
            <person name="Osipova E."/>
            <person name="Leigh N.D."/>
            <person name="Simon A."/>
            <person name="Yun M.H."/>
        </authorList>
    </citation>
    <scope>NUCLEOTIDE SEQUENCE</scope>
    <source>
        <strain evidence="2">20211129_DDA</strain>
        <tissue evidence="2">Liver</tissue>
    </source>
</reference>
<keyword evidence="3" id="KW-1185">Reference proteome</keyword>
<feature type="compositionally biased region" description="Basic and acidic residues" evidence="1">
    <location>
        <begin position="91"/>
        <end position="110"/>
    </location>
</feature>
<comment type="caution">
    <text evidence="2">The sequence shown here is derived from an EMBL/GenBank/DDBJ whole genome shotgun (WGS) entry which is preliminary data.</text>
</comment>
<evidence type="ECO:0000256" key="1">
    <source>
        <dbReference type="SAM" id="MobiDB-lite"/>
    </source>
</evidence>
<feature type="region of interest" description="Disordered" evidence="1">
    <location>
        <begin position="44"/>
        <end position="113"/>
    </location>
</feature>
<dbReference type="EMBL" id="JANPWB010000001">
    <property type="protein sequence ID" value="KAJ1218794.1"/>
    <property type="molecule type" value="Genomic_DNA"/>
</dbReference>
<dbReference type="AlphaFoldDB" id="A0AAV7WXE3"/>
<proteinExistence type="predicted"/>
<dbReference type="Proteomes" id="UP001066276">
    <property type="component" value="Chromosome 1_1"/>
</dbReference>
<accession>A0AAV7WXE3</accession>
<evidence type="ECO:0000313" key="2">
    <source>
        <dbReference type="EMBL" id="KAJ1218794.1"/>
    </source>
</evidence>
<feature type="compositionally biased region" description="Basic and acidic residues" evidence="1">
    <location>
        <begin position="65"/>
        <end position="83"/>
    </location>
</feature>